<evidence type="ECO:0000313" key="3">
    <source>
        <dbReference type="Proteomes" id="UP001470230"/>
    </source>
</evidence>
<dbReference type="SUPFAM" id="SSF49785">
    <property type="entry name" value="Galactose-binding domain-like"/>
    <property type="match status" value="1"/>
</dbReference>
<dbReference type="Pfam" id="PF00754">
    <property type="entry name" value="F5_F8_type_C"/>
    <property type="match status" value="1"/>
</dbReference>
<reference evidence="2 3" key="1">
    <citation type="submission" date="2024-04" db="EMBL/GenBank/DDBJ databases">
        <title>Tritrichomonas musculus Genome.</title>
        <authorList>
            <person name="Alves-Ferreira E."/>
            <person name="Grigg M."/>
            <person name="Lorenzi H."/>
            <person name="Galac M."/>
        </authorList>
    </citation>
    <scope>NUCLEOTIDE SEQUENCE [LARGE SCALE GENOMIC DNA]</scope>
    <source>
        <strain evidence="2 3">EAF2021</strain>
    </source>
</reference>
<dbReference type="InterPro" id="IPR008979">
    <property type="entry name" value="Galactose-bd-like_sf"/>
</dbReference>
<feature type="domain" description="F5/8 type C" evidence="1">
    <location>
        <begin position="303"/>
        <end position="423"/>
    </location>
</feature>
<evidence type="ECO:0000259" key="1">
    <source>
        <dbReference type="Pfam" id="PF00754"/>
    </source>
</evidence>
<dbReference type="EMBL" id="JAPFFF010000012">
    <property type="protein sequence ID" value="KAK8876243.1"/>
    <property type="molecule type" value="Genomic_DNA"/>
</dbReference>
<evidence type="ECO:0000313" key="2">
    <source>
        <dbReference type="EMBL" id="KAK8876243.1"/>
    </source>
</evidence>
<protein>
    <recommendedName>
        <fullName evidence="1">F5/8 type C domain-containing protein</fullName>
    </recommendedName>
</protein>
<dbReference type="Gene3D" id="2.60.120.260">
    <property type="entry name" value="Galactose-binding domain-like"/>
    <property type="match status" value="1"/>
</dbReference>
<dbReference type="Proteomes" id="UP001470230">
    <property type="component" value="Unassembled WGS sequence"/>
</dbReference>
<organism evidence="2 3">
    <name type="scientific">Tritrichomonas musculus</name>
    <dbReference type="NCBI Taxonomy" id="1915356"/>
    <lineage>
        <taxon>Eukaryota</taxon>
        <taxon>Metamonada</taxon>
        <taxon>Parabasalia</taxon>
        <taxon>Tritrichomonadida</taxon>
        <taxon>Tritrichomonadidae</taxon>
        <taxon>Tritrichomonas</taxon>
    </lineage>
</organism>
<comment type="caution">
    <text evidence="2">The sequence shown here is derived from an EMBL/GenBank/DDBJ whole genome shotgun (WGS) entry which is preliminary data.</text>
</comment>
<gene>
    <name evidence="2" type="ORF">M9Y10_006438</name>
</gene>
<keyword evidence="3" id="KW-1185">Reference proteome</keyword>
<dbReference type="InterPro" id="IPR000421">
    <property type="entry name" value="FA58C"/>
</dbReference>
<proteinExistence type="predicted"/>
<accession>A0ABR2JFB4</accession>
<sequence>MTIVDYTLGQGSIKNIPFQQYQNDFTFIVDGKRYQTNRLVADILSPNIKKMHFADPSIDEYCINTKNDKIEKSDEPDYFNEFLMLASFQNSRLDLSRQKIYSEYFYQLGNFDECIRIFQTPSQDPIPDNVLDRLLSFVASKNDKVINPDYKSIKEIISFVASHFEDLPKEQMKKFNVDMLSEILNNENLKLSNEDSLLEFILSLYKEDYSYSPLFEYVLFINVSQEALEKFTNEVSFDDINWSIWRSICNALVKSKSPKINRSRYVSVVVEKNHIEGKEFNGILHYLTDETGGNIHDNDTIEITSNSVFQNFHPKNLVDYDNPNYYESLINTNAIICFDFKDKLVEMSSYSIKTNSNPRNGNHLKSWVVEVSNDENSWEVIDSHVNDESLNDSNAIRTFSIKEPTSFYRYVRLRQTGPSWENGGGNWGDSTIFLMSCFEIYGKLKQK</sequence>
<name>A0ABR2JFB4_9EUKA</name>